<dbReference type="EMBL" id="WNKX01000003">
    <property type="protein sequence ID" value="MTW10151.1"/>
    <property type="molecule type" value="Genomic_DNA"/>
</dbReference>
<feature type="transmembrane region" description="Helical" evidence="2">
    <location>
        <begin position="431"/>
        <end position="450"/>
    </location>
</feature>
<keyword evidence="5" id="KW-1185">Reference proteome</keyword>
<feature type="region of interest" description="Disordered" evidence="1">
    <location>
        <begin position="816"/>
        <end position="859"/>
    </location>
</feature>
<feature type="transmembrane region" description="Helical" evidence="2">
    <location>
        <begin position="32"/>
        <end position="51"/>
    </location>
</feature>
<organism evidence="4 5">
    <name type="scientific">Massilia eburnea</name>
    <dbReference type="NCBI Taxonomy" id="1776165"/>
    <lineage>
        <taxon>Bacteria</taxon>
        <taxon>Pseudomonadati</taxon>
        <taxon>Pseudomonadota</taxon>
        <taxon>Betaproteobacteria</taxon>
        <taxon>Burkholderiales</taxon>
        <taxon>Oxalobacteraceae</taxon>
        <taxon>Telluria group</taxon>
        <taxon>Massilia</taxon>
    </lineage>
</organism>
<feature type="compositionally biased region" description="Polar residues" evidence="1">
    <location>
        <begin position="842"/>
        <end position="859"/>
    </location>
</feature>
<evidence type="ECO:0000313" key="5">
    <source>
        <dbReference type="Proteomes" id="UP000472320"/>
    </source>
</evidence>
<feature type="domain" description="TraG N-terminal Proteobacteria" evidence="3">
    <location>
        <begin position="3"/>
        <end position="460"/>
    </location>
</feature>
<dbReference type="Pfam" id="PF07916">
    <property type="entry name" value="TraG_N"/>
    <property type="match status" value="1"/>
</dbReference>
<sequence>MWEIYAYQNSDSLFGILNAVAAIAGANNFKGALAVVGFCGFVSAVFAYAVAPQKLQGWQWLASVTLVLSILFVPRVTVGVVDKTGSSAVVIVDNVPFGLAVFGSLSSTVGNTLTELYETAMQLLPGRANLPVELAYQKNGLLFGNRLIREASRVVFQEPTFRTDLINFINNCTMYDLASGDIDPEAFATSGDVWPLMSNPNPARFTPISDSSGTPTIAPCPQAFQALNARLPAQVNRIQALLAQRMNPTLPGTVAASLIAGQVEQAYIRNGIATAAASAADLIRQNALINAVNDTSLLAGQRVNDPASMLLAVGRAQAVAQTNAAWINNGKLAEQALPVIRNTIEAIVYAIFPIVVLLLLMTGGRETMMGLKNYISVLIWIQLWPPLYAILNYMAMVHSSRELEAAATVGGGATALSLMTSSSIYSDAISGEAVVGYLTLSIPVIAWAGLKRMETFGSALIGSVPAFQSLIGSATTPAASGNVNFGNTSMDQVTVSPMRSSAFFGSRQDDSSGNTYTSNVLSGLTAMKALANEGPVSRVVDTKVTQQHVMAANRSVSAAKTESAAASNEKAAALSEVLMNASMRTSSHNASAMAVSGSTESEGERIGELQQIAKNVSKATGATEQQVAAVAFGGSAHFGGGIPSAISPVDGGAMISAMGRKNYSASIQQQDQLITSALSSEDKAKFKAFSDTVTKNTGMVDSLVSDSRSGHELSAKLARSVSRSERADANLRKQIEFSESVSGAYQRGESISKDVAKDPRNIRMFEDLLRLERAGSAAELIKMESYIGNITSVPHQLSASSSLPQSFDDIESSHKRNVNQLPADTVSDQFKKDGSHVKNGKSGPSSSGTASHPDQSASMRSEIAKVGGDTKDLVREAERAFRSKAGVEVDRDGHIFTHRSLFGEANEQVKSDPDVVAEKAKELALRLAKMAKKGE</sequence>
<dbReference type="RefSeq" id="WP_155453086.1">
    <property type="nucleotide sequence ID" value="NZ_WNKX01000003.1"/>
</dbReference>
<feature type="compositionally biased region" description="Polar residues" evidence="1">
    <location>
        <begin position="818"/>
        <end position="828"/>
    </location>
</feature>
<protein>
    <submittedName>
        <fullName evidence="4">Conjugal transfer protein TraG</fullName>
    </submittedName>
</protein>
<gene>
    <name evidence="4" type="ORF">GM658_06005</name>
</gene>
<dbReference type="Proteomes" id="UP000472320">
    <property type="component" value="Unassembled WGS sequence"/>
</dbReference>
<accession>A0A6L6QDH0</accession>
<keyword evidence="2" id="KW-0812">Transmembrane</keyword>
<feature type="transmembrane region" description="Helical" evidence="2">
    <location>
        <begin position="346"/>
        <end position="362"/>
    </location>
</feature>
<comment type="caution">
    <text evidence="4">The sequence shown here is derived from an EMBL/GenBank/DDBJ whole genome shotgun (WGS) entry which is preliminary data.</text>
</comment>
<feature type="transmembrane region" description="Helical" evidence="2">
    <location>
        <begin position="374"/>
        <end position="393"/>
    </location>
</feature>
<evidence type="ECO:0000313" key="4">
    <source>
        <dbReference type="EMBL" id="MTW10151.1"/>
    </source>
</evidence>
<dbReference type="OrthoDB" id="8610629at2"/>
<keyword evidence="2" id="KW-0472">Membrane</keyword>
<evidence type="ECO:0000256" key="1">
    <source>
        <dbReference type="SAM" id="MobiDB-lite"/>
    </source>
</evidence>
<dbReference type="AlphaFoldDB" id="A0A6L6QDH0"/>
<keyword evidence="2" id="KW-1133">Transmembrane helix</keyword>
<dbReference type="InterPro" id="IPR012931">
    <property type="entry name" value="TraG_N_Proteobacteria"/>
</dbReference>
<evidence type="ECO:0000256" key="2">
    <source>
        <dbReference type="SAM" id="Phobius"/>
    </source>
</evidence>
<reference evidence="4 5" key="1">
    <citation type="submission" date="2019-11" db="EMBL/GenBank/DDBJ databases">
        <title>Type strains purchased from KCTC, JCM and DSMZ.</title>
        <authorList>
            <person name="Lu H."/>
        </authorList>
    </citation>
    <scope>NUCLEOTIDE SEQUENCE [LARGE SCALE GENOMIC DNA]</scope>
    <source>
        <strain evidence="4 5">JCM 31587</strain>
    </source>
</reference>
<proteinExistence type="predicted"/>
<feature type="transmembrane region" description="Helical" evidence="2">
    <location>
        <begin position="57"/>
        <end position="78"/>
    </location>
</feature>
<evidence type="ECO:0000259" key="3">
    <source>
        <dbReference type="Pfam" id="PF07916"/>
    </source>
</evidence>
<name>A0A6L6QDH0_9BURK</name>